<dbReference type="EMBL" id="KZ824953">
    <property type="protein sequence ID" value="RAH70726.1"/>
    <property type="molecule type" value="Genomic_DNA"/>
</dbReference>
<gene>
    <name evidence="1" type="ORF">BO66DRAFT_79333</name>
</gene>
<organism evidence="1 2">
    <name type="scientific">Aspergillus aculeatinus CBS 121060</name>
    <dbReference type="NCBI Taxonomy" id="1448322"/>
    <lineage>
        <taxon>Eukaryota</taxon>
        <taxon>Fungi</taxon>
        <taxon>Dikarya</taxon>
        <taxon>Ascomycota</taxon>
        <taxon>Pezizomycotina</taxon>
        <taxon>Eurotiomycetes</taxon>
        <taxon>Eurotiomycetidae</taxon>
        <taxon>Eurotiales</taxon>
        <taxon>Aspergillaceae</taxon>
        <taxon>Aspergillus</taxon>
        <taxon>Aspergillus subgen. Circumdati</taxon>
    </lineage>
</organism>
<evidence type="ECO:0000313" key="1">
    <source>
        <dbReference type="EMBL" id="RAH70726.1"/>
    </source>
</evidence>
<evidence type="ECO:0000313" key="2">
    <source>
        <dbReference type="Proteomes" id="UP000249661"/>
    </source>
</evidence>
<proteinExistence type="predicted"/>
<reference evidence="1" key="1">
    <citation type="submission" date="2018-02" db="EMBL/GenBank/DDBJ databases">
        <title>The genomes of Aspergillus section Nigri reveals drivers in fungal speciation.</title>
        <authorList>
            <consortium name="DOE Joint Genome Institute"/>
            <person name="Vesth T.C."/>
            <person name="Nybo J."/>
            <person name="Theobald S."/>
            <person name="Brandl J."/>
            <person name="Frisvad J.C."/>
            <person name="Nielsen K.F."/>
            <person name="Lyhne E.K."/>
            <person name="Kogle M.E."/>
            <person name="Kuo A."/>
            <person name="Riley R."/>
            <person name="Clum A."/>
            <person name="Nolan M."/>
            <person name="Lipzen A."/>
            <person name="Salamov A."/>
            <person name="Henrissat B."/>
            <person name="Wiebenga A."/>
            <person name="De vries R.P."/>
            <person name="Grigoriev I.V."/>
            <person name="Mortensen U.H."/>
            <person name="Andersen M.R."/>
            <person name="Baker S.E."/>
        </authorList>
    </citation>
    <scope>NUCLEOTIDE SEQUENCE</scope>
    <source>
        <strain evidence="1">CBS 121060</strain>
    </source>
</reference>
<dbReference type="Proteomes" id="UP000249661">
    <property type="component" value="Unassembled WGS sequence"/>
</dbReference>
<sequence length="111" mass="13073">MLPLLLRSGRIDINPQQHDIRAQPMLCLLTPLISLDHRYIGDKKNQRRVSALIIYNHNHRHIVHQMQHIHNHVQKEKRIYSPQIGYSQSHSNTMQEMSPQAPGLQRQYVSK</sequence>
<name>A0ACD1HB41_9EURO</name>
<protein>
    <submittedName>
        <fullName evidence="1">Uncharacterized protein</fullName>
    </submittedName>
</protein>
<accession>A0ACD1HB41</accession>
<keyword evidence="2" id="KW-1185">Reference proteome</keyword>